<feature type="compositionally biased region" description="Pro residues" evidence="2">
    <location>
        <begin position="301"/>
        <end position="312"/>
    </location>
</feature>
<feature type="compositionally biased region" description="Low complexity" evidence="2">
    <location>
        <begin position="411"/>
        <end position="433"/>
    </location>
</feature>
<name>A0A318ZAI8_9EURO</name>
<evidence type="ECO:0000259" key="3">
    <source>
        <dbReference type="PROSITE" id="PS50115"/>
    </source>
</evidence>
<keyword evidence="5" id="KW-1185">Reference proteome</keyword>
<feature type="compositionally biased region" description="Low complexity" evidence="2">
    <location>
        <begin position="456"/>
        <end position="483"/>
    </location>
</feature>
<keyword evidence="1" id="KW-0479">Metal-binding</keyword>
<dbReference type="FunFam" id="1.10.220.150:FF:000026">
    <property type="entry name" value="GTPase activating protein for Arf, putative"/>
    <property type="match status" value="1"/>
</dbReference>
<sequence length="656" mass="70886">MVGGISKRQQFRNERALQDLIRSVPGNDRCADCEAMNPGWASWNLGIFLCMRCAAIHRKLGTHISKVKSLSMDTWTDDQVDNMKSHGNNIMNKILNPKNVKPPVPTDVDEADSCMERFIRQKYQHRSLDENKPKPPSRHDSGYDRSPEGSPPPLPPKPARPFGFGLRSASSATNLNRISNRSASSPQSDRFDSPSPSVGIRKASGDASLETKLATLRDMGFTNERRNAIALRELNGNLDKTIETLVRLGEGNGSVVRPIASASTPTVDSSKSGNPFDQLDSRPAAQPSSNFNPFDAQPPQQVQPPPPPPPQQLPQSASMQPLEQSFQGLQVTQPLFPHSTGGYPYRQSSLPQPLYQQASVAPPATSTLNQSGYVASPQILEGSHNPFFQTGAQPQASLTAPIANPNAVPNNPFFGHVTSQQASTQAQNQVSSSPFGPPRHANTMPIMSATSPFGQPSPFQQQQQQPQQAQPQLQMPPTQQPGQNPMNPFHMMNAPLTPQSAGYPAPPQYGYQMPAQHLYAQPTARVDKNSILALYNLSPQPPTIPEHPQSHSLGAANPAQQVPMNPPTNYNTPQQPAATDPQATGTRNPFFTAAPAAPYSTATPQAAPQLPAGYRPATSAGPFPRGHMSQQSVDINGFQSGRHSPDAFASLSARYG</sequence>
<dbReference type="GO" id="GO:0008270">
    <property type="term" value="F:zinc ion binding"/>
    <property type="evidence" value="ECO:0007669"/>
    <property type="project" value="UniProtKB-KW"/>
</dbReference>
<gene>
    <name evidence="4" type="ORF">BP01DRAFT_427049</name>
</gene>
<dbReference type="PROSITE" id="PS50115">
    <property type="entry name" value="ARFGAP"/>
    <property type="match status" value="1"/>
</dbReference>
<dbReference type="FunFam" id="1.10.8.10:FF:000081">
    <property type="entry name" value="GTPase activating protein for Arf"/>
    <property type="match status" value="1"/>
</dbReference>
<feature type="compositionally biased region" description="Low complexity" evidence="2">
    <location>
        <begin position="601"/>
        <end position="612"/>
    </location>
</feature>
<dbReference type="PRINTS" id="PR00405">
    <property type="entry name" value="REVINTRACTNG"/>
</dbReference>
<organism evidence="4 5">
    <name type="scientific">Aspergillus saccharolyticus JOP 1030-1</name>
    <dbReference type="NCBI Taxonomy" id="1450539"/>
    <lineage>
        <taxon>Eukaryota</taxon>
        <taxon>Fungi</taxon>
        <taxon>Dikarya</taxon>
        <taxon>Ascomycota</taxon>
        <taxon>Pezizomycotina</taxon>
        <taxon>Eurotiomycetes</taxon>
        <taxon>Eurotiomycetidae</taxon>
        <taxon>Eurotiales</taxon>
        <taxon>Aspergillaceae</taxon>
        <taxon>Aspergillus</taxon>
        <taxon>Aspergillus subgen. Circumdati</taxon>
    </lineage>
</organism>
<protein>
    <submittedName>
        <fullName evidence="4">ArfGap-domain-containing protein</fullName>
    </submittedName>
</protein>
<dbReference type="SUPFAM" id="SSF46934">
    <property type="entry name" value="UBA-like"/>
    <property type="match status" value="1"/>
</dbReference>
<proteinExistence type="predicted"/>
<feature type="domain" description="Arf-GAP" evidence="3">
    <location>
        <begin position="15"/>
        <end position="136"/>
    </location>
</feature>
<dbReference type="Gene3D" id="1.10.8.10">
    <property type="entry name" value="DNA helicase RuvA subunit, C-terminal domain"/>
    <property type="match status" value="1"/>
</dbReference>
<dbReference type="Proteomes" id="UP000248349">
    <property type="component" value="Unassembled WGS sequence"/>
</dbReference>
<dbReference type="STRING" id="1450539.A0A318ZAI8"/>
<dbReference type="InterPro" id="IPR009060">
    <property type="entry name" value="UBA-like_sf"/>
</dbReference>
<dbReference type="AlphaFoldDB" id="A0A318ZAI8"/>
<keyword evidence="1" id="KW-0863">Zinc-finger</keyword>
<evidence type="ECO:0000256" key="1">
    <source>
        <dbReference type="PROSITE-ProRule" id="PRU00288"/>
    </source>
</evidence>
<dbReference type="OrthoDB" id="10266696at2759"/>
<dbReference type="GO" id="GO:0005737">
    <property type="term" value="C:cytoplasm"/>
    <property type="evidence" value="ECO:0007669"/>
    <property type="project" value="TreeGrafter"/>
</dbReference>
<feature type="region of interest" description="Disordered" evidence="2">
    <location>
        <begin position="601"/>
        <end position="656"/>
    </location>
</feature>
<dbReference type="Gene3D" id="1.10.220.150">
    <property type="entry name" value="Arf GTPase activating protein"/>
    <property type="match status" value="1"/>
</dbReference>
<feature type="region of interest" description="Disordered" evidence="2">
    <location>
        <begin position="411"/>
        <end position="486"/>
    </location>
</feature>
<feature type="region of interest" description="Disordered" evidence="2">
    <location>
        <begin position="255"/>
        <end position="321"/>
    </location>
</feature>
<evidence type="ECO:0000313" key="4">
    <source>
        <dbReference type="EMBL" id="PYH40500.1"/>
    </source>
</evidence>
<feature type="compositionally biased region" description="Polar residues" evidence="2">
    <location>
        <begin position="168"/>
        <end position="188"/>
    </location>
</feature>
<keyword evidence="1" id="KW-0862">Zinc</keyword>
<evidence type="ECO:0000256" key="2">
    <source>
        <dbReference type="SAM" id="MobiDB-lite"/>
    </source>
</evidence>
<dbReference type="GeneID" id="37081055"/>
<dbReference type="InterPro" id="IPR001164">
    <property type="entry name" value="ArfGAP_dom"/>
</dbReference>
<dbReference type="SMART" id="SM00165">
    <property type="entry name" value="UBA"/>
    <property type="match status" value="1"/>
</dbReference>
<dbReference type="InterPro" id="IPR051718">
    <property type="entry name" value="ARF_GTPase-activating"/>
</dbReference>
<dbReference type="PANTHER" id="PTHR45705">
    <property type="entry name" value="FI20236P1"/>
    <property type="match status" value="1"/>
</dbReference>
<accession>A0A318ZAI8</accession>
<reference evidence="4 5" key="1">
    <citation type="submission" date="2016-12" db="EMBL/GenBank/DDBJ databases">
        <title>The genomes of Aspergillus section Nigri reveals drivers in fungal speciation.</title>
        <authorList>
            <consortium name="DOE Joint Genome Institute"/>
            <person name="Vesth T.C."/>
            <person name="Nybo J."/>
            <person name="Theobald S."/>
            <person name="Brandl J."/>
            <person name="Frisvad J.C."/>
            <person name="Nielsen K.F."/>
            <person name="Lyhne E.K."/>
            <person name="Kogle M.E."/>
            <person name="Kuo A."/>
            <person name="Riley R."/>
            <person name="Clum A."/>
            <person name="Nolan M."/>
            <person name="Lipzen A."/>
            <person name="Salamov A."/>
            <person name="Henrissat B."/>
            <person name="Wiebenga A."/>
            <person name="De Vries R.P."/>
            <person name="Grigoriev I.V."/>
            <person name="Mortensen U.H."/>
            <person name="Andersen M.R."/>
            <person name="Baker S.E."/>
        </authorList>
    </citation>
    <scope>NUCLEOTIDE SEQUENCE [LARGE SCALE GENOMIC DNA]</scope>
    <source>
        <strain evidence="4 5">JOP 1030-1</strain>
    </source>
</reference>
<dbReference type="EMBL" id="KZ821284">
    <property type="protein sequence ID" value="PYH40500.1"/>
    <property type="molecule type" value="Genomic_DNA"/>
</dbReference>
<dbReference type="InterPro" id="IPR037278">
    <property type="entry name" value="ARFGAP/RecO"/>
</dbReference>
<dbReference type="SUPFAM" id="SSF57863">
    <property type="entry name" value="ArfGap/RecO-like zinc finger"/>
    <property type="match status" value="1"/>
</dbReference>
<dbReference type="PANTHER" id="PTHR45705:SF7">
    <property type="entry name" value="ACTIVATING PROTEIN FOR ARF, PUTATIVE (AFU_ORTHOLOGUE AFUA_4G09120)-RELATED"/>
    <property type="match status" value="1"/>
</dbReference>
<dbReference type="RefSeq" id="XP_025426482.1">
    <property type="nucleotide sequence ID" value="XM_025579826.1"/>
</dbReference>
<feature type="region of interest" description="Disordered" evidence="2">
    <location>
        <begin position="537"/>
        <end position="587"/>
    </location>
</feature>
<evidence type="ECO:0000313" key="5">
    <source>
        <dbReference type="Proteomes" id="UP000248349"/>
    </source>
</evidence>
<dbReference type="InterPro" id="IPR015940">
    <property type="entry name" value="UBA"/>
</dbReference>
<dbReference type="InterPro" id="IPR038508">
    <property type="entry name" value="ArfGAP_dom_sf"/>
</dbReference>
<dbReference type="SMART" id="SM00105">
    <property type="entry name" value="ArfGap"/>
    <property type="match status" value="1"/>
</dbReference>
<feature type="compositionally biased region" description="Low complexity" evidence="2">
    <location>
        <begin position="567"/>
        <end position="576"/>
    </location>
</feature>
<feature type="compositionally biased region" description="Polar residues" evidence="2">
    <location>
        <begin position="261"/>
        <end position="275"/>
    </location>
</feature>
<feature type="compositionally biased region" description="Pro residues" evidence="2">
    <location>
        <begin position="149"/>
        <end position="159"/>
    </location>
</feature>
<feature type="region of interest" description="Disordered" evidence="2">
    <location>
        <begin position="122"/>
        <end position="205"/>
    </location>
</feature>
<dbReference type="Pfam" id="PF01412">
    <property type="entry name" value="ArfGap"/>
    <property type="match status" value="1"/>
</dbReference>
<feature type="compositionally biased region" description="Basic and acidic residues" evidence="2">
    <location>
        <begin position="126"/>
        <end position="147"/>
    </location>
</feature>
<feature type="compositionally biased region" description="Polar residues" evidence="2">
    <location>
        <begin position="628"/>
        <end position="642"/>
    </location>
</feature>
<dbReference type="CDD" id="cd08204">
    <property type="entry name" value="ArfGap"/>
    <property type="match status" value="1"/>
</dbReference>
<dbReference type="GO" id="GO:0005096">
    <property type="term" value="F:GTPase activator activity"/>
    <property type="evidence" value="ECO:0007669"/>
    <property type="project" value="InterPro"/>
</dbReference>